<dbReference type="Gene3D" id="1.10.10.10">
    <property type="entry name" value="Winged helix-like DNA-binding domain superfamily/Winged helix DNA-binding domain"/>
    <property type="match status" value="1"/>
</dbReference>
<evidence type="ECO:0000256" key="3">
    <source>
        <dbReference type="ARBA" id="ARBA00023163"/>
    </source>
</evidence>
<dbReference type="Pfam" id="PF07702">
    <property type="entry name" value="UTRA"/>
    <property type="match status" value="1"/>
</dbReference>
<dbReference type="SUPFAM" id="SSF46785">
    <property type="entry name" value="Winged helix' DNA-binding domain"/>
    <property type="match status" value="1"/>
</dbReference>
<reference evidence="5 6" key="1">
    <citation type="submission" date="2024-06" db="EMBL/GenBank/DDBJ databases">
        <authorList>
            <person name="Bataeva Y.V."/>
            <person name="Grigorian L.N."/>
            <person name="Solomentsev V.I."/>
        </authorList>
    </citation>
    <scope>NUCLEOTIDE SEQUENCE [LARGE SCALE GENOMIC DNA]</scope>
    <source>
        <strain evidence="6">SCPM-O-B-12605 (RCAM04882)</strain>
    </source>
</reference>
<comment type="caution">
    <text evidence="5">The sequence shown here is derived from an EMBL/GenBank/DDBJ whole genome shotgun (WGS) entry which is preliminary data.</text>
</comment>
<evidence type="ECO:0000313" key="6">
    <source>
        <dbReference type="Proteomes" id="UP001432401"/>
    </source>
</evidence>
<dbReference type="Pfam" id="PF00392">
    <property type="entry name" value="GntR"/>
    <property type="match status" value="1"/>
</dbReference>
<evidence type="ECO:0000313" key="5">
    <source>
        <dbReference type="EMBL" id="MES0838438.1"/>
    </source>
</evidence>
<protein>
    <submittedName>
        <fullName evidence="5">GntR family transcriptional regulator</fullName>
    </submittedName>
</protein>
<feature type="domain" description="HTH gntR-type" evidence="4">
    <location>
        <begin position="17"/>
        <end position="85"/>
    </location>
</feature>
<evidence type="ECO:0000259" key="4">
    <source>
        <dbReference type="PROSITE" id="PS50949"/>
    </source>
</evidence>
<proteinExistence type="predicted"/>
<dbReference type="Proteomes" id="UP001432401">
    <property type="component" value="Unassembled WGS sequence"/>
</dbReference>
<dbReference type="InterPro" id="IPR000524">
    <property type="entry name" value="Tscrpt_reg_HTH_GntR"/>
</dbReference>
<dbReference type="SUPFAM" id="SSF64288">
    <property type="entry name" value="Chorismate lyase-like"/>
    <property type="match status" value="1"/>
</dbReference>
<name>A0ABV2A4Z1_9ACTN</name>
<dbReference type="RefSeq" id="WP_352987278.1">
    <property type="nucleotide sequence ID" value="NZ_JBEQNA010000024.1"/>
</dbReference>
<evidence type="ECO:0000256" key="2">
    <source>
        <dbReference type="ARBA" id="ARBA00023125"/>
    </source>
</evidence>
<keyword evidence="6" id="KW-1185">Reference proteome</keyword>
<organism evidence="5 6">
    <name type="scientific">Nocardiopsis tropica</name>
    <dbReference type="NCBI Taxonomy" id="109330"/>
    <lineage>
        <taxon>Bacteria</taxon>
        <taxon>Bacillati</taxon>
        <taxon>Actinomycetota</taxon>
        <taxon>Actinomycetes</taxon>
        <taxon>Streptosporangiales</taxon>
        <taxon>Nocardiopsidaceae</taxon>
        <taxon>Nocardiopsis</taxon>
    </lineage>
</organism>
<dbReference type="InterPro" id="IPR050679">
    <property type="entry name" value="Bact_HTH_transcr_reg"/>
</dbReference>
<accession>A0ABV2A4Z1</accession>
<dbReference type="EMBL" id="JBEQNB010000032">
    <property type="protein sequence ID" value="MES0838438.1"/>
    <property type="molecule type" value="Genomic_DNA"/>
</dbReference>
<keyword evidence="3" id="KW-0804">Transcription</keyword>
<dbReference type="InterPro" id="IPR036388">
    <property type="entry name" value="WH-like_DNA-bd_sf"/>
</dbReference>
<sequence length="254" mass="27565">MFTTKEPHVSPQVQRTDPPYLQVVKHIKAEIESNVLQDGQRIDSVRKIAAKWNISLATATKVVSTLKAEGLVRSEPGVGTIVTREQAAASAKDRVVRSMEGRIYAANERAQIRAAELVPAPEEVADALGLPAGTNVIRRQRVTLRDDVPSSASTSWFSGDLAGTAPLLLEAKRLPQGTPKYVEEQAGLVPAAGKDQLRADIASEEDSAALGIPLGSPVLRKQNWVFNSEGDVIEFGQSVSVARRWATYNYEISR</sequence>
<dbReference type="InterPro" id="IPR036390">
    <property type="entry name" value="WH_DNA-bd_sf"/>
</dbReference>
<dbReference type="InterPro" id="IPR028978">
    <property type="entry name" value="Chorismate_lyase_/UTRA_dom_sf"/>
</dbReference>
<dbReference type="SMART" id="SM00866">
    <property type="entry name" value="UTRA"/>
    <property type="match status" value="1"/>
</dbReference>
<keyword evidence="2" id="KW-0238">DNA-binding</keyword>
<dbReference type="SMART" id="SM00345">
    <property type="entry name" value="HTH_GNTR"/>
    <property type="match status" value="1"/>
</dbReference>
<dbReference type="CDD" id="cd07377">
    <property type="entry name" value="WHTH_GntR"/>
    <property type="match status" value="1"/>
</dbReference>
<gene>
    <name evidence="5" type="ORF">ABUK86_32055</name>
</gene>
<keyword evidence="1" id="KW-0805">Transcription regulation</keyword>
<dbReference type="PROSITE" id="PS50949">
    <property type="entry name" value="HTH_GNTR"/>
    <property type="match status" value="1"/>
</dbReference>
<evidence type="ECO:0000256" key="1">
    <source>
        <dbReference type="ARBA" id="ARBA00023015"/>
    </source>
</evidence>
<dbReference type="InterPro" id="IPR011663">
    <property type="entry name" value="UTRA"/>
</dbReference>
<dbReference type="Gene3D" id="3.40.1410.10">
    <property type="entry name" value="Chorismate lyase-like"/>
    <property type="match status" value="1"/>
</dbReference>
<dbReference type="PANTHER" id="PTHR44846:SF17">
    <property type="entry name" value="GNTR-FAMILY TRANSCRIPTIONAL REGULATOR"/>
    <property type="match status" value="1"/>
</dbReference>
<dbReference type="PANTHER" id="PTHR44846">
    <property type="entry name" value="MANNOSYL-D-GLYCERATE TRANSPORT/METABOLISM SYSTEM REPRESSOR MNGR-RELATED"/>
    <property type="match status" value="1"/>
</dbReference>